<evidence type="ECO:0000313" key="10">
    <source>
        <dbReference type="EMBL" id="MDI4649018.1"/>
    </source>
</evidence>
<dbReference type="CDD" id="cd06261">
    <property type="entry name" value="TM_PBP2"/>
    <property type="match status" value="1"/>
</dbReference>
<feature type="transmembrane region" description="Helical" evidence="7">
    <location>
        <begin position="127"/>
        <end position="145"/>
    </location>
</feature>
<evidence type="ECO:0000259" key="9">
    <source>
        <dbReference type="PROSITE" id="PS50928"/>
    </source>
</evidence>
<feature type="domain" description="ABC transmembrane type-1" evidence="9">
    <location>
        <begin position="94"/>
        <end position="294"/>
    </location>
</feature>
<feature type="transmembrane region" description="Helical" evidence="7">
    <location>
        <begin position="273"/>
        <end position="295"/>
    </location>
</feature>
<feature type="transmembrane region" description="Helical" evidence="7">
    <location>
        <begin position="28"/>
        <end position="51"/>
    </location>
</feature>
<evidence type="ECO:0000313" key="11">
    <source>
        <dbReference type="Proteomes" id="UP001161691"/>
    </source>
</evidence>
<keyword evidence="4 7" id="KW-0812">Transmembrane</keyword>
<feature type="transmembrane region" description="Helical" evidence="7">
    <location>
        <begin position="183"/>
        <end position="205"/>
    </location>
</feature>
<comment type="similarity">
    <text evidence="7">Belongs to the binding-protein-dependent transport system permease family.</text>
</comment>
<reference evidence="10" key="1">
    <citation type="submission" date="2023-04" db="EMBL/GenBank/DDBJ databases">
        <title>Comparative genomic analysis of Cohnella hashimotonis sp. nov., isolated from the International Space Station.</title>
        <authorList>
            <person name="Venkateswaran K."/>
            <person name="Simpson A."/>
        </authorList>
    </citation>
    <scope>NUCLEOTIDE SEQUENCE</scope>
    <source>
        <strain evidence="10">F6_2S_P_1</strain>
    </source>
</reference>
<dbReference type="PROSITE" id="PS50928">
    <property type="entry name" value="ABC_TM1"/>
    <property type="match status" value="1"/>
</dbReference>
<keyword evidence="5 7" id="KW-1133">Transmembrane helix</keyword>
<evidence type="ECO:0000256" key="1">
    <source>
        <dbReference type="ARBA" id="ARBA00004651"/>
    </source>
</evidence>
<gene>
    <name evidence="10" type="ORF">KB449_29035</name>
</gene>
<keyword evidence="2 7" id="KW-0813">Transport</keyword>
<keyword evidence="3" id="KW-1003">Cell membrane</keyword>
<evidence type="ECO:0000256" key="3">
    <source>
        <dbReference type="ARBA" id="ARBA00022475"/>
    </source>
</evidence>
<accession>A0ABT6TQ91</accession>
<organism evidence="10 11">
    <name type="scientific">Cohnella hashimotonis</name>
    <dbReference type="NCBI Taxonomy" id="2826895"/>
    <lineage>
        <taxon>Bacteria</taxon>
        <taxon>Bacillati</taxon>
        <taxon>Bacillota</taxon>
        <taxon>Bacilli</taxon>
        <taxon>Bacillales</taxon>
        <taxon>Paenibacillaceae</taxon>
        <taxon>Cohnella</taxon>
    </lineage>
</organism>
<comment type="caution">
    <text evidence="10">The sequence shown here is derived from an EMBL/GenBank/DDBJ whole genome shotgun (WGS) entry which is preliminary data.</text>
</comment>
<sequence length="306" mass="34694">MTDNSTTGLAMSAKDHRRKRRRQRGREALRGYLFLAPWLIGVACFVCYPLFYSVYISFNKVSIAKDGSGLAYEWIGWGNYRYSFLRDNVFPIEMLSFLRELLFIVPITVIFSLLVAVMLNQKFRGRMFFRMIFFLPVIFATGEVLTELFSQGQGAIPFGDQYDVEALIYGIFSPNVASTIMSVISRFVIILWSSGIQIIIFLAAFQTIPQSAFEAARIDGVTPWESFWKITFPVIVPFIALNLIYTLVDQSTNPFNPIIAHILKNMSDAETGYGYASALGWIYCAITLVPILILARFGRPANKRKG</sequence>
<dbReference type="RefSeq" id="WP_282911686.1">
    <property type="nucleotide sequence ID" value="NZ_JAGRPV010000001.1"/>
</dbReference>
<evidence type="ECO:0000256" key="7">
    <source>
        <dbReference type="RuleBase" id="RU363032"/>
    </source>
</evidence>
<dbReference type="Proteomes" id="UP001161691">
    <property type="component" value="Unassembled WGS sequence"/>
</dbReference>
<comment type="subcellular location">
    <subcellularLocation>
        <location evidence="1 7">Cell membrane</location>
        <topology evidence="1 7">Multi-pass membrane protein</topology>
    </subcellularLocation>
</comment>
<dbReference type="PANTHER" id="PTHR43227">
    <property type="entry name" value="BLL4140 PROTEIN"/>
    <property type="match status" value="1"/>
</dbReference>
<feature type="transmembrane region" description="Helical" evidence="7">
    <location>
        <begin position="101"/>
        <end position="120"/>
    </location>
</feature>
<feature type="region of interest" description="Disordered" evidence="8">
    <location>
        <begin position="1"/>
        <end position="22"/>
    </location>
</feature>
<feature type="transmembrane region" description="Helical" evidence="7">
    <location>
        <begin position="226"/>
        <end position="248"/>
    </location>
</feature>
<evidence type="ECO:0000256" key="4">
    <source>
        <dbReference type="ARBA" id="ARBA00022692"/>
    </source>
</evidence>
<name>A0ABT6TQ91_9BACL</name>
<evidence type="ECO:0000256" key="6">
    <source>
        <dbReference type="ARBA" id="ARBA00023136"/>
    </source>
</evidence>
<dbReference type="InterPro" id="IPR050809">
    <property type="entry name" value="UgpAE/MalFG_permease"/>
</dbReference>
<protein>
    <submittedName>
        <fullName evidence="10">Sugar ABC transporter permease</fullName>
    </submittedName>
</protein>
<evidence type="ECO:0000256" key="5">
    <source>
        <dbReference type="ARBA" id="ARBA00022989"/>
    </source>
</evidence>
<evidence type="ECO:0000256" key="2">
    <source>
        <dbReference type="ARBA" id="ARBA00022448"/>
    </source>
</evidence>
<dbReference type="Gene3D" id="1.10.3720.10">
    <property type="entry name" value="MetI-like"/>
    <property type="match status" value="1"/>
</dbReference>
<evidence type="ECO:0000256" key="8">
    <source>
        <dbReference type="SAM" id="MobiDB-lite"/>
    </source>
</evidence>
<dbReference type="EMBL" id="JAGRPV010000001">
    <property type="protein sequence ID" value="MDI4649018.1"/>
    <property type="molecule type" value="Genomic_DNA"/>
</dbReference>
<dbReference type="PANTHER" id="PTHR43227:SF3">
    <property type="entry name" value="BINDING-PROTEIN-DEPENDENT TRANSPORT SYSTEMS INNER MEMBRANE COMPONENT"/>
    <property type="match status" value="1"/>
</dbReference>
<dbReference type="InterPro" id="IPR000515">
    <property type="entry name" value="MetI-like"/>
</dbReference>
<dbReference type="InterPro" id="IPR035906">
    <property type="entry name" value="MetI-like_sf"/>
</dbReference>
<keyword evidence="11" id="KW-1185">Reference proteome</keyword>
<keyword evidence="6 7" id="KW-0472">Membrane</keyword>
<proteinExistence type="inferred from homology"/>
<dbReference type="SUPFAM" id="SSF161098">
    <property type="entry name" value="MetI-like"/>
    <property type="match status" value="1"/>
</dbReference>
<dbReference type="Pfam" id="PF00528">
    <property type="entry name" value="BPD_transp_1"/>
    <property type="match status" value="1"/>
</dbReference>